<evidence type="ECO:0000313" key="2">
    <source>
        <dbReference type="Proteomes" id="UP000462363"/>
    </source>
</evidence>
<dbReference type="GeneID" id="62696875"/>
<dbReference type="AlphaFoldDB" id="A0A844FB83"/>
<organism evidence="1 2">
    <name type="scientific">Clostridium scindens (strain JCM 10418 / VPI 12708)</name>
    <dbReference type="NCBI Taxonomy" id="29347"/>
    <lineage>
        <taxon>Bacteria</taxon>
        <taxon>Bacillati</taxon>
        <taxon>Bacillota</taxon>
        <taxon>Clostridia</taxon>
        <taxon>Lachnospirales</taxon>
        <taxon>Lachnospiraceae</taxon>
    </lineage>
</organism>
<proteinExistence type="predicted"/>
<evidence type="ECO:0000313" key="1">
    <source>
        <dbReference type="EMBL" id="MSS39789.1"/>
    </source>
</evidence>
<dbReference type="EMBL" id="VUMB01000008">
    <property type="protein sequence ID" value="MSS39789.1"/>
    <property type="molecule type" value="Genomic_DNA"/>
</dbReference>
<dbReference type="RefSeq" id="WP_004608080.1">
    <property type="nucleotide sequence ID" value="NZ_AP024846.1"/>
</dbReference>
<accession>A0A844FB83</accession>
<name>A0A844FB83_CLOSV</name>
<dbReference type="Proteomes" id="UP000462363">
    <property type="component" value="Unassembled WGS sequence"/>
</dbReference>
<sequence>MKDIFEDMRKALGLDYISDIPLDRNKEYIRIVLKSLPMDAYSEKEVEEFKKYAFQKRMIGSRYLKNDT</sequence>
<comment type="caution">
    <text evidence="1">The sequence shown here is derived from an EMBL/GenBank/DDBJ whole genome shotgun (WGS) entry which is preliminary data.</text>
</comment>
<gene>
    <name evidence="1" type="ORF">FYJ37_05330</name>
</gene>
<protein>
    <submittedName>
        <fullName evidence="1">Uncharacterized protein</fullName>
    </submittedName>
</protein>
<reference evidence="1 2" key="1">
    <citation type="submission" date="2019-08" db="EMBL/GenBank/DDBJ databases">
        <title>In-depth cultivation of the pig gut microbiome towards novel bacterial diversity and tailored functional studies.</title>
        <authorList>
            <person name="Wylensek D."/>
            <person name="Hitch T.C.A."/>
            <person name="Clavel T."/>
        </authorList>
    </citation>
    <scope>NUCLEOTIDE SEQUENCE [LARGE SCALE GENOMIC DNA]</scope>
    <source>
        <strain evidence="1 2">BL-389-WT-3D</strain>
    </source>
</reference>